<sequence length="397" mass="43321">MICGTLTRQRTRGQLDSSRDRAYVYGGWVDSGTGTDLWYFDLTGNTWTQAHDGTGTAPPSTTGYVAGIGPSNNIIYLWGGSMSPDELWSYDIATNAWSQVDDGTGTAPPERSTGKGPAAGGVTHSPLRLYFYGNNAHNDMWYYENLPSSSPSPSPSSSPTPVASPSPASVAGDPVSYFRSKRYEFGLPEGMSLLLKTPDMELWGQPFYGMMGEQWIERLSIRSLVEIRPDIVFYDPSRRLGSFATLDVTIPEIYPKPLPRIPSPCSHHSSGLLLGCAQMRYVFGRPKGRIPPREVVAVTGRYLGLYIFSSSAWEFYQNAPLAAQHAHLDIEFSEMRNVSSFTGLLAEVWGLQPMSSQTSKLMKCTGLASGGIEPIKAEGAGKMIVMSEETVPTDPQA</sequence>
<reference evidence="2" key="1">
    <citation type="submission" date="2021-02" db="EMBL/GenBank/DDBJ databases">
        <authorList>
            <person name="Dougan E. K."/>
            <person name="Rhodes N."/>
            <person name="Thang M."/>
            <person name="Chan C."/>
        </authorList>
    </citation>
    <scope>NUCLEOTIDE SEQUENCE</scope>
</reference>
<evidence type="ECO:0000313" key="3">
    <source>
        <dbReference type="Proteomes" id="UP000604046"/>
    </source>
</evidence>
<dbReference type="EMBL" id="CAJNDS010002217">
    <property type="protein sequence ID" value="CAE7378129.1"/>
    <property type="molecule type" value="Genomic_DNA"/>
</dbReference>
<keyword evidence="3" id="KW-1185">Reference proteome</keyword>
<dbReference type="InterPro" id="IPR015915">
    <property type="entry name" value="Kelch-typ_b-propeller"/>
</dbReference>
<proteinExistence type="predicted"/>
<evidence type="ECO:0008006" key="4">
    <source>
        <dbReference type="Google" id="ProtNLM"/>
    </source>
</evidence>
<dbReference type="Pfam" id="PF24681">
    <property type="entry name" value="Kelch_KLHDC2_KLHL20_DRC7"/>
    <property type="match status" value="1"/>
</dbReference>
<dbReference type="Gene3D" id="2.120.10.80">
    <property type="entry name" value="Kelch-type beta propeller"/>
    <property type="match status" value="1"/>
</dbReference>
<dbReference type="SUPFAM" id="SSF117281">
    <property type="entry name" value="Kelch motif"/>
    <property type="match status" value="1"/>
</dbReference>
<protein>
    <recommendedName>
        <fullName evidence="4">Galactose oxidase</fullName>
    </recommendedName>
</protein>
<comment type="caution">
    <text evidence="2">The sequence shown here is derived from an EMBL/GenBank/DDBJ whole genome shotgun (WGS) entry which is preliminary data.</text>
</comment>
<dbReference type="AlphaFoldDB" id="A0A812Q0F1"/>
<dbReference type="OrthoDB" id="10250130at2759"/>
<accession>A0A812Q0F1</accession>
<feature type="region of interest" description="Disordered" evidence="1">
    <location>
        <begin position="100"/>
        <end position="120"/>
    </location>
</feature>
<name>A0A812Q0F1_9DINO</name>
<evidence type="ECO:0000313" key="2">
    <source>
        <dbReference type="EMBL" id="CAE7378129.1"/>
    </source>
</evidence>
<feature type="region of interest" description="Disordered" evidence="1">
    <location>
        <begin position="147"/>
        <end position="171"/>
    </location>
</feature>
<dbReference type="Proteomes" id="UP000604046">
    <property type="component" value="Unassembled WGS sequence"/>
</dbReference>
<evidence type="ECO:0000256" key="1">
    <source>
        <dbReference type="SAM" id="MobiDB-lite"/>
    </source>
</evidence>
<feature type="compositionally biased region" description="Pro residues" evidence="1">
    <location>
        <begin position="150"/>
        <end position="164"/>
    </location>
</feature>
<gene>
    <name evidence="2" type="ORF">SNAT2548_LOCUS20647</name>
</gene>
<organism evidence="2 3">
    <name type="scientific">Symbiodinium natans</name>
    <dbReference type="NCBI Taxonomy" id="878477"/>
    <lineage>
        <taxon>Eukaryota</taxon>
        <taxon>Sar</taxon>
        <taxon>Alveolata</taxon>
        <taxon>Dinophyceae</taxon>
        <taxon>Suessiales</taxon>
        <taxon>Symbiodiniaceae</taxon>
        <taxon>Symbiodinium</taxon>
    </lineage>
</organism>